<dbReference type="PANTHER" id="PTHR10366">
    <property type="entry name" value="NAD DEPENDENT EPIMERASE/DEHYDRATASE"/>
    <property type="match status" value="1"/>
</dbReference>
<dbReference type="Proteomes" id="UP000829196">
    <property type="component" value="Unassembled WGS sequence"/>
</dbReference>
<dbReference type="Gene3D" id="3.40.50.720">
    <property type="entry name" value="NAD(P)-binding Rossmann-like Domain"/>
    <property type="match status" value="1"/>
</dbReference>
<dbReference type="EMBL" id="JAGYWB010000018">
    <property type="protein sequence ID" value="KAI0492372.1"/>
    <property type="molecule type" value="Genomic_DNA"/>
</dbReference>
<dbReference type="SUPFAM" id="SSF51735">
    <property type="entry name" value="NAD(P)-binding Rossmann-fold domains"/>
    <property type="match status" value="1"/>
</dbReference>
<evidence type="ECO:0000313" key="4">
    <source>
        <dbReference type="Proteomes" id="UP000829196"/>
    </source>
</evidence>
<name>A0A8T3A9A0_DENNO</name>
<dbReference type="PANTHER" id="PTHR10366:SF831">
    <property type="entry name" value="NAD-DEPENDENT EPIMERASE_DEHYDRATASE DOMAIN-CONTAINING PROTEIN"/>
    <property type="match status" value="1"/>
</dbReference>
<dbReference type="InterPro" id="IPR036291">
    <property type="entry name" value="NAD(P)-bd_dom_sf"/>
</dbReference>
<evidence type="ECO:0000259" key="2">
    <source>
        <dbReference type="Pfam" id="PF01370"/>
    </source>
</evidence>
<protein>
    <recommendedName>
        <fullName evidence="2">NAD-dependent epimerase/dehydratase domain-containing protein</fullName>
    </recommendedName>
</protein>
<gene>
    <name evidence="3" type="ORF">KFK09_026643</name>
</gene>
<dbReference type="FunFam" id="3.40.50.720:FF:000219">
    <property type="entry name" value="Cinnamoyl-CoA reductase 1"/>
    <property type="match status" value="1"/>
</dbReference>
<dbReference type="Pfam" id="PF01370">
    <property type="entry name" value="Epimerase"/>
    <property type="match status" value="1"/>
</dbReference>
<organism evidence="3 4">
    <name type="scientific">Dendrobium nobile</name>
    <name type="common">Orchid</name>
    <dbReference type="NCBI Taxonomy" id="94219"/>
    <lineage>
        <taxon>Eukaryota</taxon>
        <taxon>Viridiplantae</taxon>
        <taxon>Streptophyta</taxon>
        <taxon>Embryophyta</taxon>
        <taxon>Tracheophyta</taxon>
        <taxon>Spermatophyta</taxon>
        <taxon>Magnoliopsida</taxon>
        <taxon>Liliopsida</taxon>
        <taxon>Asparagales</taxon>
        <taxon>Orchidaceae</taxon>
        <taxon>Epidendroideae</taxon>
        <taxon>Malaxideae</taxon>
        <taxon>Dendrobiinae</taxon>
        <taxon>Dendrobium</taxon>
    </lineage>
</organism>
<comment type="caution">
    <text evidence="3">The sequence shown here is derived from an EMBL/GenBank/DDBJ whole genome shotgun (WGS) entry which is preliminary data.</text>
</comment>
<proteinExistence type="predicted"/>
<dbReference type="GO" id="GO:0016616">
    <property type="term" value="F:oxidoreductase activity, acting on the CH-OH group of donors, NAD or NADP as acceptor"/>
    <property type="evidence" value="ECO:0007669"/>
    <property type="project" value="TreeGrafter"/>
</dbReference>
<evidence type="ECO:0000256" key="1">
    <source>
        <dbReference type="ARBA" id="ARBA00023002"/>
    </source>
</evidence>
<accession>A0A8T3A9A0</accession>
<dbReference type="InterPro" id="IPR001509">
    <property type="entry name" value="Epimerase_deHydtase"/>
</dbReference>
<dbReference type="AlphaFoldDB" id="A0A8T3A9A0"/>
<dbReference type="SMR" id="A0A8T3A9A0"/>
<sequence>MEEQMSELRRVCVTGAGGFIGSWLVKLLLSEGYKVHGTVRDPSNEKNAHLKKLDRATKNLQLFKADLLDYNAIVEAISGCEGVFHVASPVILSGASNPEEEIISPALLGTKNVLKACSETSVKRVVVVSSAAAIMFNPDWAQGTIMDESCWSNEEFCRSNENWYCLSKTMAERAAFKYAQENGLDVITVCPSLTLGPLLQSDVNFSSLVLLTFLKGSQELIETYNCENFVDVRDVAEALLLVYTKPDASGRYICSLNLIKFADLVDMVRNVYPSFNYPNNIPERNEGNDLSSEKLKKLGWKCRTLKETIADSIKYYQEVGLLTMEEKTT</sequence>
<reference evidence="3" key="1">
    <citation type="journal article" date="2022" name="Front. Genet.">
        <title>Chromosome-Scale Assembly of the Dendrobium nobile Genome Provides Insights Into the Molecular Mechanism of the Biosynthesis of the Medicinal Active Ingredient of Dendrobium.</title>
        <authorList>
            <person name="Xu Q."/>
            <person name="Niu S.-C."/>
            <person name="Li K.-L."/>
            <person name="Zheng P.-J."/>
            <person name="Zhang X.-J."/>
            <person name="Jia Y."/>
            <person name="Liu Y."/>
            <person name="Niu Y.-X."/>
            <person name="Yu L.-H."/>
            <person name="Chen D.-F."/>
            <person name="Zhang G.-Q."/>
        </authorList>
    </citation>
    <scope>NUCLEOTIDE SEQUENCE</scope>
    <source>
        <tissue evidence="3">Leaf</tissue>
    </source>
</reference>
<dbReference type="InterPro" id="IPR050425">
    <property type="entry name" value="NAD(P)_dehydrat-like"/>
</dbReference>
<dbReference type="CDD" id="cd08958">
    <property type="entry name" value="FR_SDR_e"/>
    <property type="match status" value="1"/>
</dbReference>
<keyword evidence="1" id="KW-0560">Oxidoreductase</keyword>
<feature type="domain" description="NAD-dependent epimerase/dehydratase" evidence="2">
    <location>
        <begin position="11"/>
        <end position="249"/>
    </location>
</feature>
<evidence type="ECO:0000313" key="3">
    <source>
        <dbReference type="EMBL" id="KAI0492372.1"/>
    </source>
</evidence>
<dbReference type="OrthoDB" id="2735536at2759"/>
<keyword evidence="4" id="KW-1185">Reference proteome</keyword>